<keyword evidence="3" id="KW-1185">Reference proteome</keyword>
<dbReference type="Proteomes" id="UP000184226">
    <property type="component" value="Unassembled WGS sequence"/>
</dbReference>
<dbReference type="RefSeq" id="WP_073103948.1">
    <property type="nucleotide sequence ID" value="NZ_FQXE01000007.1"/>
</dbReference>
<dbReference type="STRING" id="658167.SAMN04488135_10778"/>
<feature type="domain" description="DUF2249" evidence="1">
    <location>
        <begin position="11"/>
        <end position="77"/>
    </location>
</feature>
<dbReference type="AlphaFoldDB" id="A0A1M5XQK1"/>
<protein>
    <submittedName>
        <fullName evidence="2">Uncharacterized conserved protein</fullName>
    </submittedName>
</protein>
<proteinExistence type="predicted"/>
<organism evidence="2 3">
    <name type="scientific">Pollutimonas bauzanensis</name>
    <dbReference type="NCBI Taxonomy" id="658167"/>
    <lineage>
        <taxon>Bacteria</taxon>
        <taxon>Pseudomonadati</taxon>
        <taxon>Pseudomonadota</taxon>
        <taxon>Betaproteobacteria</taxon>
        <taxon>Burkholderiales</taxon>
        <taxon>Alcaligenaceae</taxon>
        <taxon>Pollutimonas</taxon>
    </lineage>
</organism>
<sequence length="79" mass="9265">MTPELPEHEITLDARGLEPPEPLELVLEALSVLERHQRLRMLIDREPRPLYPILDNNNFSYLASATADFRYEILIWHKG</sequence>
<dbReference type="SUPFAM" id="SSF64307">
    <property type="entry name" value="SirA-like"/>
    <property type="match status" value="1"/>
</dbReference>
<reference evidence="2 3" key="1">
    <citation type="submission" date="2016-11" db="EMBL/GenBank/DDBJ databases">
        <authorList>
            <person name="Jaros S."/>
            <person name="Januszkiewicz K."/>
            <person name="Wedrychowicz H."/>
        </authorList>
    </citation>
    <scope>NUCLEOTIDE SEQUENCE [LARGE SCALE GENOMIC DNA]</scope>
    <source>
        <strain evidence="2 3">CGMCC 1.10190</strain>
    </source>
</reference>
<dbReference type="InterPro" id="IPR036868">
    <property type="entry name" value="TusA-like_sf"/>
</dbReference>
<evidence type="ECO:0000313" key="2">
    <source>
        <dbReference type="EMBL" id="SHI02125.1"/>
    </source>
</evidence>
<dbReference type="EMBL" id="FQXE01000007">
    <property type="protein sequence ID" value="SHI02125.1"/>
    <property type="molecule type" value="Genomic_DNA"/>
</dbReference>
<gene>
    <name evidence="2" type="ORF">SAMN04488135_10778</name>
</gene>
<accession>A0A1M5XQK1</accession>
<evidence type="ECO:0000259" key="1">
    <source>
        <dbReference type="Pfam" id="PF10006"/>
    </source>
</evidence>
<name>A0A1M5XQK1_9BURK</name>
<dbReference type="InterPro" id="IPR018720">
    <property type="entry name" value="DUF2249"/>
</dbReference>
<dbReference type="OrthoDB" id="151621at2"/>
<dbReference type="Pfam" id="PF10006">
    <property type="entry name" value="DUF2249"/>
    <property type="match status" value="1"/>
</dbReference>
<evidence type="ECO:0000313" key="3">
    <source>
        <dbReference type="Proteomes" id="UP000184226"/>
    </source>
</evidence>